<sequence>MNDISESEARSLLASFTYCEMDRDWMPEKIQPGTYTLAAGLLDKDGVGTRMQVELRFRRSHKTGLISYVFSVFKRTPHGTERVYQLDVRHSKKPIKNLHDKSHEHMGSRRSEGQEFWLHWQFEDVLQYFCNTTNIIMSPGPNHPEHFELKG</sequence>
<dbReference type="EMBL" id="SPVG01000210">
    <property type="protein sequence ID" value="TFW17258.1"/>
    <property type="molecule type" value="Genomic_DNA"/>
</dbReference>
<reference evidence="1 2" key="1">
    <citation type="submission" date="2019-03" db="EMBL/GenBank/DDBJ databases">
        <title>Draft Genome Sequence of Duganella callidus sp. nov., a Novel Duganella Species Isolated from Cultivated Soil.</title>
        <authorList>
            <person name="Raths R."/>
            <person name="Peta V."/>
            <person name="Bucking H."/>
        </authorList>
    </citation>
    <scope>NUCLEOTIDE SEQUENCE [LARGE SCALE GENOMIC DNA]</scope>
    <source>
        <strain evidence="1 2">DN04</strain>
    </source>
</reference>
<accession>A0A4Y9SC65</accession>
<keyword evidence="2" id="KW-1185">Reference proteome</keyword>
<protein>
    <submittedName>
        <fullName evidence="1">Uncharacterized protein</fullName>
    </submittedName>
</protein>
<dbReference type="Proteomes" id="UP000297729">
    <property type="component" value="Unassembled WGS sequence"/>
</dbReference>
<evidence type="ECO:0000313" key="2">
    <source>
        <dbReference type="Proteomes" id="UP000297729"/>
    </source>
</evidence>
<organism evidence="1 2">
    <name type="scientific">Duganella callida</name>
    <dbReference type="NCBI Taxonomy" id="2561932"/>
    <lineage>
        <taxon>Bacteria</taxon>
        <taxon>Pseudomonadati</taxon>
        <taxon>Pseudomonadota</taxon>
        <taxon>Betaproteobacteria</taxon>
        <taxon>Burkholderiales</taxon>
        <taxon>Oxalobacteraceae</taxon>
        <taxon>Telluria group</taxon>
        <taxon>Duganella</taxon>
    </lineage>
</organism>
<dbReference type="RefSeq" id="WP_135203502.1">
    <property type="nucleotide sequence ID" value="NZ_SPVG01000210.1"/>
</dbReference>
<gene>
    <name evidence="1" type="ORF">E4L98_21040</name>
</gene>
<proteinExistence type="predicted"/>
<dbReference type="OrthoDB" id="8688095at2"/>
<evidence type="ECO:0000313" key="1">
    <source>
        <dbReference type="EMBL" id="TFW17258.1"/>
    </source>
</evidence>
<comment type="caution">
    <text evidence="1">The sequence shown here is derived from an EMBL/GenBank/DDBJ whole genome shotgun (WGS) entry which is preliminary data.</text>
</comment>
<dbReference type="AlphaFoldDB" id="A0A4Y9SC65"/>
<name>A0A4Y9SC65_9BURK</name>